<keyword evidence="4" id="KW-0256">Endoplasmic reticulum</keyword>
<evidence type="ECO:0000256" key="2">
    <source>
        <dbReference type="ARBA" id="ARBA00005512"/>
    </source>
</evidence>
<evidence type="ECO:0000313" key="11">
    <source>
        <dbReference type="Proteomes" id="UP000823854"/>
    </source>
</evidence>
<evidence type="ECO:0000259" key="9">
    <source>
        <dbReference type="Pfam" id="PF25179"/>
    </source>
</evidence>
<feature type="transmembrane region" description="Helical" evidence="7">
    <location>
        <begin position="77"/>
        <end position="97"/>
    </location>
</feature>
<comment type="caution">
    <text evidence="10">The sequence shown here is derived from an EMBL/GenBank/DDBJ whole genome shotgun (WGS) entry which is preliminary data.</text>
</comment>
<comment type="similarity">
    <text evidence="2">Belongs to the lipase maturation factor family.</text>
</comment>
<dbReference type="EMBL" id="DWWC01000069">
    <property type="protein sequence ID" value="HJC68714.1"/>
    <property type="molecule type" value="Genomic_DNA"/>
</dbReference>
<keyword evidence="3 7" id="KW-0812">Transmembrane</keyword>
<organism evidence="10 11">
    <name type="scientific">Candidatus Brachybacterium intestinipullorum</name>
    <dbReference type="NCBI Taxonomy" id="2838512"/>
    <lineage>
        <taxon>Bacteria</taxon>
        <taxon>Bacillati</taxon>
        <taxon>Actinomycetota</taxon>
        <taxon>Actinomycetes</taxon>
        <taxon>Micrococcales</taxon>
        <taxon>Dermabacteraceae</taxon>
        <taxon>Brachybacterium</taxon>
    </lineage>
</organism>
<feature type="transmembrane region" description="Helical" evidence="7">
    <location>
        <begin position="150"/>
        <end position="168"/>
    </location>
</feature>
<dbReference type="AlphaFoldDB" id="A0A9D2PX01"/>
<evidence type="ECO:0000256" key="3">
    <source>
        <dbReference type="ARBA" id="ARBA00022692"/>
    </source>
</evidence>
<comment type="subcellular location">
    <subcellularLocation>
        <location evidence="1">Endoplasmic reticulum membrane</location>
        <topology evidence="1">Multi-pass membrane protein</topology>
    </subcellularLocation>
</comment>
<evidence type="ECO:0000259" key="8">
    <source>
        <dbReference type="Pfam" id="PF06762"/>
    </source>
</evidence>
<dbReference type="PANTHER" id="PTHR14463">
    <property type="entry name" value="LIPASE MATURATION FACTOR"/>
    <property type="match status" value="1"/>
</dbReference>
<feature type="domain" description="Lipase maturation factor 1/2 N-terminal" evidence="8">
    <location>
        <begin position="128"/>
        <end position="280"/>
    </location>
</feature>
<feature type="transmembrane region" description="Helical" evidence="7">
    <location>
        <begin position="310"/>
        <end position="327"/>
    </location>
</feature>
<dbReference type="Pfam" id="PF06762">
    <property type="entry name" value="LMF1"/>
    <property type="match status" value="1"/>
</dbReference>
<evidence type="ECO:0000313" key="10">
    <source>
        <dbReference type="EMBL" id="HJC68714.1"/>
    </source>
</evidence>
<dbReference type="PANTHER" id="PTHR14463:SF10">
    <property type="entry name" value="LIPASE MATURATION FACTOR 1"/>
    <property type="match status" value="1"/>
</dbReference>
<proteinExistence type="inferred from homology"/>
<evidence type="ECO:0000256" key="5">
    <source>
        <dbReference type="ARBA" id="ARBA00022989"/>
    </source>
</evidence>
<accession>A0A9D2PX01</accession>
<evidence type="ECO:0000256" key="4">
    <source>
        <dbReference type="ARBA" id="ARBA00022824"/>
    </source>
</evidence>
<dbReference type="InterPro" id="IPR009613">
    <property type="entry name" value="LMF"/>
</dbReference>
<name>A0A9D2PX01_9MICO</name>
<dbReference type="InterPro" id="IPR057434">
    <property type="entry name" value="LMF1/2_N"/>
</dbReference>
<dbReference type="Pfam" id="PF25179">
    <property type="entry name" value="LMF1_C"/>
    <property type="match status" value="1"/>
</dbReference>
<dbReference type="InterPro" id="IPR057433">
    <property type="entry name" value="LMF1/2_C"/>
</dbReference>
<gene>
    <name evidence="10" type="ORF">H9932_03410</name>
</gene>
<dbReference type="Proteomes" id="UP000823854">
    <property type="component" value="Unassembled WGS sequence"/>
</dbReference>
<evidence type="ECO:0000256" key="1">
    <source>
        <dbReference type="ARBA" id="ARBA00004477"/>
    </source>
</evidence>
<feature type="transmembrane region" description="Helical" evidence="7">
    <location>
        <begin position="104"/>
        <end position="130"/>
    </location>
</feature>
<protein>
    <submittedName>
        <fullName evidence="10">Lipase maturation factor family protein</fullName>
    </submittedName>
</protein>
<keyword evidence="6 7" id="KW-0472">Membrane</keyword>
<evidence type="ECO:0000256" key="7">
    <source>
        <dbReference type="SAM" id="Phobius"/>
    </source>
</evidence>
<feature type="transmembrane region" description="Helical" evidence="7">
    <location>
        <begin position="262"/>
        <end position="282"/>
    </location>
</feature>
<sequence>MDWTSWLGLLDAPESWIAREILQRGVAAVFVLAFLSTLHQFPVLLGERGLLPAPEFLERAGDRAGPTLFRRLRYSDALLRGLCIAGMLLGIAVVLGLPQQGPAWSMLAVFGAMWAMYLSIVSVGQIFYGYGWESMPLECGALMGLLGSHAVPPPAVMMLFLAWLLIRLEFGAGMIKMRGDASWRDLTAMDHHHETQPMPGPLSRTAHLMPRWWHRAEVLGSHVVQLGLVWLVLAPQPLAVIGALAVILTQLFLVLTGNYAWLNWLTILVACAAIPDAFWRWLAGGPPPGWSWFGVPLGADGADGVDASSPLWWSLLVLTAFLGLAVLSRKPLANLFSPHQLMNASFDRFHLVNAYGAFGSMTERRYEVIIEGTEHAAGEDAPEEAWRPYEFRGKAGDLRRLPGQFAPYHLRLDWQMWFLALRPGGERWFVALLERLADGDPGVRRLLASDPFEGREPTALRVRYCRYRFARREERRASGERWVATDLGVIAQR</sequence>
<keyword evidence="5 7" id="KW-1133">Transmembrane helix</keyword>
<dbReference type="GO" id="GO:0051604">
    <property type="term" value="P:protein maturation"/>
    <property type="evidence" value="ECO:0007669"/>
    <property type="project" value="InterPro"/>
</dbReference>
<reference evidence="10" key="2">
    <citation type="submission" date="2021-04" db="EMBL/GenBank/DDBJ databases">
        <authorList>
            <person name="Gilroy R."/>
        </authorList>
    </citation>
    <scope>NUCLEOTIDE SEQUENCE</scope>
    <source>
        <strain evidence="10">CHK130-7132</strain>
    </source>
</reference>
<reference evidence="10" key="1">
    <citation type="journal article" date="2021" name="PeerJ">
        <title>Extensive microbial diversity within the chicken gut microbiome revealed by metagenomics and culture.</title>
        <authorList>
            <person name="Gilroy R."/>
            <person name="Ravi A."/>
            <person name="Getino M."/>
            <person name="Pursley I."/>
            <person name="Horton D.L."/>
            <person name="Alikhan N.F."/>
            <person name="Baker D."/>
            <person name="Gharbi K."/>
            <person name="Hall N."/>
            <person name="Watson M."/>
            <person name="Adriaenssens E.M."/>
            <person name="Foster-Nyarko E."/>
            <person name="Jarju S."/>
            <person name="Secka A."/>
            <person name="Antonio M."/>
            <person name="Oren A."/>
            <person name="Chaudhuri R.R."/>
            <person name="La Ragione R."/>
            <person name="Hildebrand F."/>
            <person name="Pallen M.J."/>
        </authorList>
    </citation>
    <scope>NUCLEOTIDE SEQUENCE</scope>
    <source>
        <strain evidence="10">CHK130-7132</strain>
    </source>
</reference>
<evidence type="ECO:0000256" key="6">
    <source>
        <dbReference type="ARBA" id="ARBA00023136"/>
    </source>
</evidence>
<feature type="domain" description="Lipase maturation factor 1/2 C-terminal" evidence="9">
    <location>
        <begin position="351"/>
        <end position="484"/>
    </location>
</feature>